<gene>
    <name evidence="2" type="ORF">XAT740_LOCUS60344</name>
</gene>
<dbReference type="EMBL" id="CAJNOR010014791">
    <property type="protein sequence ID" value="CAF1679892.1"/>
    <property type="molecule type" value="Genomic_DNA"/>
</dbReference>
<organism evidence="2 3">
    <name type="scientific">Adineta ricciae</name>
    <name type="common">Rotifer</name>
    <dbReference type="NCBI Taxonomy" id="249248"/>
    <lineage>
        <taxon>Eukaryota</taxon>
        <taxon>Metazoa</taxon>
        <taxon>Spiralia</taxon>
        <taxon>Gnathifera</taxon>
        <taxon>Rotifera</taxon>
        <taxon>Eurotatoria</taxon>
        <taxon>Bdelloidea</taxon>
        <taxon>Adinetida</taxon>
        <taxon>Adinetidae</taxon>
        <taxon>Adineta</taxon>
    </lineage>
</organism>
<dbReference type="AlphaFoldDB" id="A0A816GUY3"/>
<dbReference type="Proteomes" id="UP000663828">
    <property type="component" value="Unassembled WGS sequence"/>
</dbReference>
<keyword evidence="1" id="KW-0472">Membrane</keyword>
<evidence type="ECO:0000313" key="2">
    <source>
        <dbReference type="EMBL" id="CAF1679892.1"/>
    </source>
</evidence>
<name>A0A816GUY3_ADIRI</name>
<protein>
    <submittedName>
        <fullName evidence="2">Uncharacterized protein</fullName>
    </submittedName>
</protein>
<sequence length="144" mass="16619">MDAQYRMSACRTKKLKSLRLNYTCINPRFINAKKTYADTVNTIIICFWMIISVSLLALICSLLRHPSRHDMDEEHKHSIINITNNIESLDENPSKQEYEVETSSLSTLTSVTSQTVPQTNSSEYDNLIQLMSSYLDHQFPKKMP</sequence>
<evidence type="ECO:0000256" key="1">
    <source>
        <dbReference type="SAM" id="Phobius"/>
    </source>
</evidence>
<reference evidence="2" key="1">
    <citation type="submission" date="2021-02" db="EMBL/GenBank/DDBJ databases">
        <authorList>
            <person name="Nowell W R."/>
        </authorList>
    </citation>
    <scope>NUCLEOTIDE SEQUENCE</scope>
</reference>
<keyword evidence="1" id="KW-1133">Transmembrane helix</keyword>
<proteinExistence type="predicted"/>
<accession>A0A816GUY3</accession>
<feature type="transmembrane region" description="Helical" evidence="1">
    <location>
        <begin position="42"/>
        <end position="63"/>
    </location>
</feature>
<keyword evidence="3" id="KW-1185">Reference proteome</keyword>
<comment type="caution">
    <text evidence="2">The sequence shown here is derived from an EMBL/GenBank/DDBJ whole genome shotgun (WGS) entry which is preliminary data.</text>
</comment>
<keyword evidence="1" id="KW-0812">Transmembrane</keyword>
<evidence type="ECO:0000313" key="3">
    <source>
        <dbReference type="Proteomes" id="UP000663828"/>
    </source>
</evidence>